<feature type="compositionally biased region" description="Basic and acidic residues" evidence="1">
    <location>
        <begin position="170"/>
        <end position="188"/>
    </location>
</feature>
<organism evidence="2 3">
    <name type="scientific">Rhodotorula graminis (strain WP1)</name>
    <dbReference type="NCBI Taxonomy" id="578459"/>
    <lineage>
        <taxon>Eukaryota</taxon>
        <taxon>Fungi</taxon>
        <taxon>Dikarya</taxon>
        <taxon>Basidiomycota</taxon>
        <taxon>Pucciniomycotina</taxon>
        <taxon>Microbotryomycetes</taxon>
        <taxon>Sporidiobolales</taxon>
        <taxon>Sporidiobolaceae</taxon>
        <taxon>Rhodotorula</taxon>
    </lineage>
</organism>
<feature type="non-terminal residue" evidence="2">
    <location>
        <position position="1"/>
    </location>
</feature>
<feature type="compositionally biased region" description="Basic and acidic residues" evidence="1">
    <location>
        <begin position="130"/>
        <end position="158"/>
    </location>
</feature>
<feature type="region of interest" description="Disordered" evidence="1">
    <location>
        <begin position="277"/>
        <end position="447"/>
    </location>
</feature>
<feature type="compositionally biased region" description="Basic residues" evidence="1">
    <location>
        <begin position="235"/>
        <end position="260"/>
    </location>
</feature>
<feature type="non-terminal residue" evidence="2">
    <location>
        <position position="534"/>
    </location>
</feature>
<keyword evidence="3" id="KW-1185">Reference proteome</keyword>
<dbReference type="Proteomes" id="UP000053890">
    <property type="component" value="Unassembled WGS sequence"/>
</dbReference>
<protein>
    <submittedName>
        <fullName evidence="2">Uncharacterized protein</fullName>
    </submittedName>
</protein>
<feature type="region of interest" description="Disordered" evidence="1">
    <location>
        <begin position="493"/>
        <end position="516"/>
    </location>
</feature>
<feature type="region of interest" description="Disordered" evidence="1">
    <location>
        <begin position="1"/>
        <end position="265"/>
    </location>
</feature>
<feature type="compositionally biased region" description="Low complexity" evidence="1">
    <location>
        <begin position="320"/>
        <end position="331"/>
    </location>
</feature>
<dbReference type="EMBL" id="KQ474076">
    <property type="protein sequence ID" value="KPV76556.1"/>
    <property type="molecule type" value="Genomic_DNA"/>
</dbReference>
<feature type="compositionally biased region" description="Basic and acidic residues" evidence="1">
    <location>
        <begin position="1"/>
        <end position="12"/>
    </location>
</feature>
<dbReference type="AlphaFoldDB" id="A0A194SAY1"/>
<dbReference type="GeneID" id="28975701"/>
<feature type="compositionally biased region" description="Basic residues" evidence="1">
    <location>
        <begin position="58"/>
        <end position="67"/>
    </location>
</feature>
<evidence type="ECO:0000313" key="2">
    <source>
        <dbReference type="EMBL" id="KPV76556.1"/>
    </source>
</evidence>
<accession>A0A194SAY1</accession>
<feature type="compositionally biased region" description="Low complexity" evidence="1">
    <location>
        <begin position="417"/>
        <end position="426"/>
    </location>
</feature>
<feature type="compositionally biased region" description="Basic residues" evidence="1">
    <location>
        <begin position="405"/>
        <end position="416"/>
    </location>
</feature>
<evidence type="ECO:0000313" key="3">
    <source>
        <dbReference type="Proteomes" id="UP000053890"/>
    </source>
</evidence>
<feature type="compositionally biased region" description="Basic residues" evidence="1">
    <location>
        <begin position="111"/>
        <end position="129"/>
    </location>
</feature>
<proteinExistence type="predicted"/>
<feature type="compositionally biased region" description="Basic residues" evidence="1">
    <location>
        <begin position="33"/>
        <end position="43"/>
    </location>
</feature>
<feature type="compositionally biased region" description="Low complexity" evidence="1">
    <location>
        <begin position="436"/>
        <end position="447"/>
    </location>
</feature>
<sequence length="534" mass="59640">RDPHRLLPERQGRARRVQAAAREPEGRRLLPVARRRAHGRHVGPRPVQDHVELPPVRRVGRPTRQRRAQPQVRGQGPKGPRLLAQGRLGLVGVQRQGRRAHPRVQGELPRDRRHARHEARRPHARHRFLPGRDGRAAHEGVDGLDQGEGRARPREGPALRRAARQGRCPPHREDRGPAHAAQDGRQDQEGADPGHPAPVDPQAGARSWSAPQAGLLPRRPRRHRRRDGQRPALGKGRRRRHPVGLHRRRFRRPFHGRHDARRPLLDLPRRHRYALVRPQPHQPAILDGPGRSSSCAAGARQPQRQVPPGHDAGRAQHPSGARPPCRRLPPGCRRRRRLEPARSWSRSRRHERQRPDHAQPSRRVAGHVIPRRRDGRSRPGPGPALGGAAAAATDAAAAPRADARHPRRRRRWRRSSRPWGVRAPAVRSRRARTRRTPAAAASAAAATTAAGVCAGAARWRRRRDPAALVAPEPGPGDSWSRRCARWRSRRQGRCSEGWSGSSGWAGDDGLSTSEIPDERGGLSAFSSYRALLSL</sequence>
<feature type="compositionally biased region" description="Low complexity" evidence="1">
    <location>
        <begin position="386"/>
        <end position="400"/>
    </location>
</feature>
<dbReference type="RefSeq" id="XP_018272605.1">
    <property type="nucleotide sequence ID" value="XM_018415253.1"/>
</dbReference>
<evidence type="ECO:0000256" key="1">
    <source>
        <dbReference type="SAM" id="MobiDB-lite"/>
    </source>
</evidence>
<feature type="compositionally biased region" description="Low complexity" evidence="1">
    <location>
        <begin position="494"/>
        <end position="511"/>
    </location>
</feature>
<gene>
    <name evidence="2" type="ORF">RHOBADRAFT_49514</name>
</gene>
<reference evidence="2 3" key="1">
    <citation type="journal article" date="2015" name="Front. Microbiol.">
        <title>Genome sequence of the plant growth promoting endophytic yeast Rhodotorula graminis WP1.</title>
        <authorList>
            <person name="Firrincieli A."/>
            <person name="Otillar R."/>
            <person name="Salamov A."/>
            <person name="Schmutz J."/>
            <person name="Khan Z."/>
            <person name="Redman R.S."/>
            <person name="Fleck N.D."/>
            <person name="Lindquist E."/>
            <person name="Grigoriev I.V."/>
            <person name="Doty S.L."/>
        </authorList>
    </citation>
    <scope>NUCLEOTIDE SEQUENCE [LARGE SCALE GENOMIC DNA]</scope>
    <source>
        <strain evidence="2 3">WP1</strain>
    </source>
</reference>
<feature type="compositionally biased region" description="Basic residues" evidence="1">
    <location>
        <begin position="218"/>
        <end position="227"/>
    </location>
</feature>
<name>A0A194SAY1_RHOGW</name>